<feature type="region of interest" description="Disordered" evidence="1">
    <location>
        <begin position="732"/>
        <end position="785"/>
    </location>
</feature>
<dbReference type="SMART" id="SM00324">
    <property type="entry name" value="RhoGAP"/>
    <property type="match status" value="1"/>
</dbReference>
<feature type="region of interest" description="Disordered" evidence="1">
    <location>
        <begin position="1"/>
        <end position="21"/>
    </location>
</feature>
<evidence type="ECO:0000313" key="3">
    <source>
        <dbReference type="EMBL" id="QID88162.1"/>
    </source>
</evidence>
<dbReference type="InterPro" id="IPR000198">
    <property type="entry name" value="RhoGAP_dom"/>
</dbReference>
<sequence>MSAEEHNDESDPGDRLEESSQVSIANETVKFLSRNRYWTRDYTTGIKLFVKHMRTQNDIVVRYIKFYSDFTDKFWKPALNDLQKLEPTNSMNKQLLEFIKESFNRISPEQIESDCKKPLQNLKNHNDGFLREAENDLSSRYSVYVKDLVRVKEALIECEKKIQMCKMKQVDTPIDDRPHTSNSDKNENSLTRIKFTCEFPYALDERLKFDNSVQFMSFLQNLKEHVHLQKSVFPVPGLPNGSFQGQSVVKELKKLEPKLDLSLFNIDRIGNEFTQLGVIKEYSLSFYSNKNPQFDQDKYYYWNSEIFSNQQERNGDAVTKAKKSYGDLAESDNVSGEKPNTSSIKTSISDWIRKVSLNDNDERSVSGNKDINENDWGALKQQLQSLQDNFFSRCCQLEYSKVQLEKTIYEYCKNYSRMENEIEQSLKSSDKIFQQSCESFTKSPIPLPQEDVLPCKGKDVEIRGFFLRDNGIPFRKWNTIEEKDPVKSYREISIKCEKFFCGSEINNDLTFLDTLETIKIILQQIEKEPNANKIVRSWHDDIDFVRVSNLKRDLMGKFKESKTIENTNSTITAQFLENLHTFVTNDFVGLIKLWLLELPDSIVPSNSYDTLVKTKEPLISLCGKFPTNTVRFLQEFTRHFQVLSRKSSLPPRTVCDLFIENSDIDIPLAHHFLRRTGLQDPTDIKILSPALYTFFTNQDTVNILQELITTSASTSSTTVLQEPPKIVIKDTASTASSTPNPPLGDQNGPFIPRPFKTSSTPTTPERTKRKSGLFLPVNVNDRPPT</sequence>
<dbReference type="SUPFAM" id="SSF48350">
    <property type="entry name" value="GTPase activation domain, GAP"/>
    <property type="match status" value="1"/>
</dbReference>
<dbReference type="InterPro" id="IPR008936">
    <property type="entry name" value="Rho_GTPase_activation_prot"/>
</dbReference>
<dbReference type="OrthoDB" id="2155291at2759"/>
<dbReference type="EMBL" id="CP049012">
    <property type="protein sequence ID" value="QID88162.1"/>
    <property type="molecule type" value="Genomic_DNA"/>
</dbReference>
<keyword evidence="4" id="KW-1185">Reference proteome</keyword>
<evidence type="ECO:0000259" key="2">
    <source>
        <dbReference type="SMART" id="SM00324"/>
    </source>
</evidence>
<dbReference type="GO" id="GO:0007165">
    <property type="term" value="P:signal transduction"/>
    <property type="evidence" value="ECO:0007669"/>
    <property type="project" value="InterPro"/>
</dbReference>
<evidence type="ECO:0000256" key="1">
    <source>
        <dbReference type="SAM" id="MobiDB-lite"/>
    </source>
</evidence>
<dbReference type="AlphaFoldDB" id="A0A6C1EFU3"/>
<dbReference type="Proteomes" id="UP000501346">
    <property type="component" value="Chromosome SeXV-SeVIII"/>
</dbReference>
<accession>A0A6C1EFU3</accession>
<dbReference type="Gene3D" id="1.10.555.10">
    <property type="entry name" value="Rho GTPase activation protein"/>
    <property type="match status" value="1"/>
</dbReference>
<feature type="compositionally biased region" description="Acidic residues" evidence="1">
    <location>
        <begin position="1"/>
        <end position="11"/>
    </location>
</feature>
<organism evidence="3 4">
    <name type="scientific">Saccharomyces pastorianus</name>
    <name type="common">Lager yeast</name>
    <name type="synonym">Saccharomyces cerevisiae x Saccharomyces eubayanus</name>
    <dbReference type="NCBI Taxonomy" id="27292"/>
    <lineage>
        <taxon>Eukaryota</taxon>
        <taxon>Fungi</taxon>
        <taxon>Dikarya</taxon>
        <taxon>Ascomycota</taxon>
        <taxon>Saccharomycotina</taxon>
        <taxon>Saccharomycetes</taxon>
        <taxon>Saccharomycetales</taxon>
        <taxon>Saccharomycetaceae</taxon>
        <taxon>Saccharomyces</taxon>
    </lineage>
</organism>
<reference evidence="3 4" key="1">
    <citation type="journal article" date="2019" name="BMC Genomics">
        <title>Chromosome level assembly and comparative genome analysis confirm lager-brewing yeasts originated from a single hybridization.</title>
        <authorList>
            <person name="Salazar A.N."/>
            <person name="Gorter de Vries A.R."/>
            <person name="van den Broek M."/>
            <person name="Brouwers N."/>
            <person name="de la Torre Cortes P."/>
            <person name="Kuijpers N.G.A."/>
            <person name="Daran J.G."/>
            <person name="Abeel T."/>
        </authorList>
    </citation>
    <scope>NUCLEOTIDE SEQUENCE [LARGE SCALE GENOMIC DNA]</scope>
    <source>
        <strain evidence="3 4">CBS 1483</strain>
    </source>
</reference>
<gene>
    <name evidence="3" type="ORF">GRS66_010870</name>
</gene>
<proteinExistence type="predicted"/>
<evidence type="ECO:0000313" key="4">
    <source>
        <dbReference type="Proteomes" id="UP000501346"/>
    </source>
</evidence>
<feature type="domain" description="Rho-GAP" evidence="2">
    <location>
        <begin position="492"/>
        <end position="663"/>
    </location>
</feature>
<protein>
    <recommendedName>
        <fullName evidence="2">Rho-GAP domain-containing protein</fullName>
    </recommendedName>
</protein>
<name>A0A6C1EFU3_SACPS</name>